<name>A0A1F6C5P3_9BACT</name>
<dbReference type="AlphaFoldDB" id="A0A1F6C5P3"/>
<sequence length="219" mass="26103">MAKEILTKRQIFLLRLIAKDKFLQKHFYLTGGTALAGLYLHHRLSEDLDFFSEQEFDVSAVTVFFQKNKQNIRFTKIDFQQSYNRNLFFLHFKDEIVKTEFTYYPFPRIDATKKEMGLSIDSILDIAVNKLFTIYQQTNARHYIDLYCIIQKYGWSIDGLVKKAKAKFDWHIDPLQLGTQFIKVKTAKDFPNMIEKIPPQEWRDFFIHEAEKLKNQVIK</sequence>
<dbReference type="Pfam" id="PF08843">
    <property type="entry name" value="AbiEii"/>
    <property type="match status" value="1"/>
</dbReference>
<dbReference type="InterPro" id="IPR014942">
    <property type="entry name" value="AbiEii"/>
</dbReference>
<comment type="caution">
    <text evidence="1">The sequence shown here is derived from an EMBL/GenBank/DDBJ whole genome shotgun (WGS) entry which is preliminary data.</text>
</comment>
<accession>A0A1F6C5P3</accession>
<evidence type="ECO:0008006" key="3">
    <source>
        <dbReference type="Google" id="ProtNLM"/>
    </source>
</evidence>
<organism evidence="1 2">
    <name type="scientific">Candidatus Kaiserbacteria bacterium RIFCSPHIGHO2_01_FULL_48_10</name>
    <dbReference type="NCBI Taxonomy" id="1798476"/>
    <lineage>
        <taxon>Bacteria</taxon>
        <taxon>Candidatus Kaiseribacteriota</taxon>
    </lineage>
</organism>
<dbReference type="Gene3D" id="3.10.450.620">
    <property type="entry name" value="JHP933, nucleotidyltransferase-like core domain"/>
    <property type="match status" value="1"/>
</dbReference>
<reference evidence="1 2" key="1">
    <citation type="journal article" date="2016" name="Nat. Commun.">
        <title>Thousands of microbial genomes shed light on interconnected biogeochemical processes in an aquifer system.</title>
        <authorList>
            <person name="Anantharaman K."/>
            <person name="Brown C.T."/>
            <person name="Hug L.A."/>
            <person name="Sharon I."/>
            <person name="Castelle C.J."/>
            <person name="Probst A.J."/>
            <person name="Thomas B.C."/>
            <person name="Singh A."/>
            <person name="Wilkins M.J."/>
            <person name="Karaoz U."/>
            <person name="Brodie E.L."/>
            <person name="Williams K.H."/>
            <person name="Hubbard S.S."/>
            <person name="Banfield J.F."/>
        </authorList>
    </citation>
    <scope>NUCLEOTIDE SEQUENCE [LARGE SCALE GENOMIC DNA]</scope>
</reference>
<gene>
    <name evidence="1" type="ORF">A2841_00160</name>
</gene>
<evidence type="ECO:0000313" key="2">
    <source>
        <dbReference type="Proteomes" id="UP000178249"/>
    </source>
</evidence>
<dbReference type="EMBL" id="MFKP01000008">
    <property type="protein sequence ID" value="OGG44479.1"/>
    <property type="molecule type" value="Genomic_DNA"/>
</dbReference>
<proteinExistence type="predicted"/>
<protein>
    <recommendedName>
        <fullName evidence="3">Nucleotidyl transferase AbiEii/AbiGii toxin family protein</fullName>
    </recommendedName>
</protein>
<dbReference type="Proteomes" id="UP000178249">
    <property type="component" value="Unassembled WGS sequence"/>
</dbReference>
<evidence type="ECO:0000313" key="1">
    <source>
        <dbReference type="EMBL" id="OGG44479.1"/>
    </source>
</evidence>